<dbReference type="eggNOG" id="COG2227">
    <property type="taxonomic scope" value="Bacteria"/>
</dbReference>
<evidence type="ECO:0000313" key="3">
    <source>
        <dbReference type="Proteomes" id="UP000008888"/>
    </source>
</evidence>
<dbReference type="Pfam" id="PF13489">
    <property type="entry name" value="Methyltransf_23"/>
    <property type="match status" value="1"/>
</dbReference>
<name>F9ZW40_METMM</name>
<keyword evidence="1 2" id="KW-0808">Transferase</keyword>
<accession>F9ZW40</accession>
<dbReference type="Gene3D" id="3.40.50.150">
    <property type="entry name" value="Vaccinia Virus protein VP39"/>
    <property type="match status" value="1"/>
</dbReference>
<reference key="2">
    <citation type="submission" date="2011-05" db="EMBL/GenBank/DDBJ databases">
        <title>Complete genome sequence of the aerobic marine methanotroph Methylomonas methanica MC09.</title>
        <authorList>
            <person name="Boden R."/>
            <person name="Cunliffe M."/>
            <person name="Scanlan J."/>
            <person name="Moussard H."/>
            <person name="Kits K.D."/>
            <person name="Klotz M."/>
            <person name="Jetten M."/>
            <person name="Vuilleumier S."/>
            <person name="Han J."/>
            <person name="Peters L."/>
            <person name="Mikhailova N."/>
            <person name="Teshima H."/>
            <person name="Tapia R."/>
            <person name="Kyrpides N."/>
            <person name="Ivanova N."/>
            <person name="Pagani I."/>
            <person name="Cheng J.-F."/>
            <person name="Goodwin L."/>
            <person name="Han C."/>
            <person name="Hauser L."/>
            <person name="Land M."/>
            <person name="Lapidus A."/>
            <person name="Lucas S."/>
            <person name="Pitluck S."/>
            <person name="Woyke T."/>
            <person name="Stein L.Y."/>
            <person name="Murrell C."/>
        </authorList>
    </citation>
    <scope>NUCLEOTIDE SEQUENCE</scope>
    <source>
        <strain>MC09</strain>
    </source>
</reference>
<dbReference type="PANTHER" id="PTHR43861:SF3">
    <property type="entry name" value="PUTATIVE (AFU_ORTHOLOGUE AFUA_2G14390)-RELATED"/>
    <property type="match status" value="1"/>
</dbReference>
<keyword evidence="3" id="KW-1185">Reference proteome</keyword>
<evidence type="ECO:0000313" key="2">
    <source>
        <dbReference type="EMBL" id="AEG02011.1"/>
    </source>
</evidence>
<dbReference type="Proteomes" id="UP000008888">
    <property type="component" value="Chromosome"/>
</dbReference>
<dbReference type="RefSeq" id="WP_013820230.1">
    <property type="nucleotide sequence ID" value="NC_015572.1"/>
</dbReference>
<keyword evidence="2" id="KW-0489">Methyltransferase</keyword>
<dbReference type="EMBL" id="CP002738">
    <property type="protein sequence ID" value="AEG02011.1"/>
    <property type="molecule type" value="Genomic_DNA"/>
</dbReference>
<dbReference type="SUPFAM" id="SSF53335">
    <property type="entry name" value="S-adenosyl-L-methionine-dependent methyltransferases"/>
    <property type="match status" value="1"/>
</dbReference>
<dbReference type="AlphaFoldDB" id="F9ZW40"/>
<dbReference type="PANTHER" id="PTHR43861">
    <property type="entry name" value="TRANS-ACONITATE 2-METHYLTRANSFERASE-RELATED"/>
    <property type="match status" value="1"/>
</dbReference>
<evidence type="ECO:0000256" key="1">
    <source>
        <dbReference type="ARBA" id="ARBA00022679"/>
    </source>
</evidence>
<dbReference type="InterPro" id="IPR029063">
    <property type="entry name" value="SAM-dependent_MTases_sf"/>
</dbReference>
<reference evidence="3" key="3">
    <citation type="submission" date="2011-05" db="EMBL/GenBank/DDBJ databases">
        <title>Complete sequence of Methylomonas methanica MC09.</title>
        <authorList>
            <consortium name="US DOE Joint Genome Institute"/>
            <person name="Lucas S."/>
            <person name="Han J."/>
            <person name="Lapidus A."/>
            <person name="Cheng J.-F."/>
            <person name="Goodwin L."/>
            <person name="Pitluck S."/>
            <person name="Peters L."/>
            <person name="Mikhailova N."/>
            <person name="Teshima H."/>
            <person name="Han C."/>
            <person name="Tapia R."/>
            <person name="Land M."/>
            <person name="Hauser L."/>
            <person name="Kyrpides N."/>
            <person name="Ivanova N."/>
            <person name="Pagani I."/>
            <person name="Stein L."/>
            <person name="Woyke T."/>
        </authorList>
    </citation>
    <scope>NUCLEOTIDE SEQUENCE [LARGE SCALE GENOMIC DNA]</scope>
    <source>
        <strain evidence="3">MC09</strain>
    </source>
</reference>
<gene>
    <name evidence="2" type="ordered locus">Metme_3650</name>
</gene>
<dbReference type="GO" id="GO:0008168">
    <property type="term" value="F:methyltransferase activity"/>
    <property type="evidence" value="ECO:0007669"/>
    <property type="project" value="UniProtKB-KW"/>
</dbReference>
<sequence>MAKKSNNSLIARYDASYYDKVYSDFDNDEYARCWAIGSLATMGLENKKYSAVLEFGAGLGQNLSQIQAEEKWAVDINPQSKLVCEAKGFKWTDSLESVPNGMADIVIARHSLEHVSSPYETLLALRQKLKPEGKMFLVVPVETGGIPKSLTDYDEHCHLFSWTPMTMKNLLIVTGWQIETMTLHNGLLFIRSLFLLKISTAIFLDFRNLITHFGPLKSAEIIAVCVPGDSDK</sequence>
<protein>
    <submittedName>
        <fullName evidence="2">Methyltransferase type 11</fullName>
    </submittedName>
</protein>
<dbReference type="KEGG" id="mmt:Metme_3650"/>
<dbReference type="CDD" id="cd02440">
    <property type="entry name" value="AdoMet_MTases"/>
    <property type="match status" value="1"/>
</dbReference>
<reference evidence="2 3" key="1">
    <citation type="journal article" date="2011" name="J. Bacteriol.">
        <title>Complete Genome Sequence of the Aerobic Marine Methanotroph Methylomonas methanica MC09.</title>
        <authorList>
            <person name="Boden R."/>
            <person name="Cunliffe M."/>
            <person name="Scanlan J."/>
            <person name="Moussard H."/>
            <person name="Kits K.D."/>
            <person name="Klotz M.G."/>
            <person name="Jetten M.S."/>
            <person name="Vuilleumier S."/>
            <person name="Han J."/>
            <person name="Peters L."/>
            <person name="Mikhailova N."/>
            <person name="Teshima H."/>
            <person name="Tapia R."/>
            <person name="Kyrpides N."/>
            <person name="Ivanova N."/>
            <person name="Pagani I."/>
            <person name="Cheng J.F."/>
            <person name="Goodwin L."/>
            <person name="Han C."/>
            <person name="Hauser L."/>
            <person name="Land M.L."/>
            <person name="Lapidus A."/>
            <person name="Lucas S."/>
            <person name="Pitluck S."/>
            <person name="Woyke T."/>
            <person name="Stein L."/>
            <person name="Murrell J.C."/>
        </authorList>
    </citation>
    <scope>NUCLEOTIDE SEQUENCE [LARGE SCALE GENOMIC DNA]</scope>
    <source>
        <strain evidence="2 3">MC09</strain>
    </source>
</reference>
<organism evidence="2 3">
    <name type="scientific">Methylomonas methanica (strain DSM 25384 / MC09)</name>
    <dbReference type="NCBI Taxonomy" id="857087"/>
    <lineage>
        <taxon>Bacteria</taxon>
        <taxon>Pseudomonadati</taxon>
        <taxon>Pseudomonadota</taxon>
        <taxon>Gammaproteobacteria</taxon>
        <taxon>Methylococcales</taxon>
        <taxon>Methylococcaceae</taxon>
        <taxon>Methylomonas</taxon>
    </lineage>
</organism>
<proteinExistence type="predicted"/>
<dbReference type="GO" id="GO:0032259">
    <property type="term" value="P:methylation"/>
    <property type="evidence" value="ECO:0007669"/>
    <property type="project" value="UniProtKB-KW"/>
</dbReference>
<dbReference type="OrthoDB" id="323463at2"/>
<dbReference type="HOGENOM" id="CLU_1193727_0_0_6"/>
<dbReference type="STRING" id="857087.Metme_3650"/>